<proteinExistence type="predicted"/>
<feature type="domain" description="DUF4174" evidence="2">
    <location>
        <begin position="12"/>
        <end position="116"/>
    </location>
</feature>
<keyword evidence="1" id="KW-0732">Signal</keyword>
<evidence type="ECO:0000256" key="1">
    <source>
        <dbReference type="ARBA" id="ARBA00022729"/>
    </source>
</evidence>
<accession>A0ABV8AW14</accession>
<sequence length="127" mass="14881">MFSFSSDAKAPKDFRWENRILICYNWEESSKTQVEALGNGFEERRLLYFGFNGEEIRESNFSGEIDESSFLQLRKNESVKWILIGLDGGVKAFGEQKPEIEEVFKTIDSMPMRQSEIRKRVKDGRNR</sequence>
<gene>
    <name evidence="3" type="ORF">ACFOSV_16715</name>
</gene>
<dbReference type="EMBL" id="JBHRZS010000007">
    <property type="protein sequence ID" value="MFC3881840.1"/>
    <property type="molecule type" value="Genomic_DNA"/>
</dbReference>
<evidence type="ECO:0000259" key="2">
    <source>
        <dbReference type="Pfam" id="PF13778"/>
    </source>
</evidence>
<evidence type="ECO:0000313" key="4">
    <source>
        <dbReference type="Proteomes" id="UP001595805"/>
    </source>
</evidence>
<comment type="caution">
    <text evidence="3">The sequence shown here is derived from an EMBL/GenBank/DDBJ whole genome shotgun (WGS) entry which is preliminary data.</text>
</comment>
<keyword evidence="4" id="KW-1185">Reference proteome</keyword>
<dbReference type="InterPro" id="IPR025232">
    <property type="entry name" value="DUF4174"/>
</dbReference>
<dbReference type="Pfam" id="PF13778">
    <property type="entry name" value="DUF4174"/>
    <property type="match status" value="1"/>
</dbReference>
<dbReference type="Proteomes" id="UP001595805">
    <property type="component" value="Unassembled WGS sequence"/>
</dbReference>
<evidence type="ECO:0000313" key="3">
    <source>
        <dbReference type="EMBL" id="MFC3881840.1"/>
    </source>
</evidence>
<dbReference type="RefSeq" id="WP_377907190.1">
    <property type="nucleotide sequence ID" value="NZ_JBHRZS010000007.1"/>
</dbReference>
<reference evidence="4" key="1">
    <citation type="journal article" date="2019" name="Int. J. Syst. Evol. Microbiol.">
        <title>The Global Catalogue of Microorganisms (GCM) 10K type strain sequencing project: providing services to taxonomists for standard genome sequencing and annotation.</title>
        <authorList>
            <consortium name="The Broad Institute Genomics Platform"/>
            <consortium name="The Broad Institute Genome Sequencing Center for Infectious Disease"/>
            <person name="Wu L."/>
            <person name="Ma J."/>
        </authorList>
    </citation>
    <scope>NUCLEOTIDE SEQUENCE [LARGE SCALE GENOMIC DNA]</scope>
    <source>
        <strain evidence="4">CCUG 60523</strain>
    </source>
</reference>
<protein>
    <submittedName>
        <fullName evidence="3">DUF4174 domain-containing protein</fullName>
    </submittedName>
</protein>
<organism evidence="3 4">
    <name type="scientific">Algoriphagus namhaensis</name>
    <dbReference type="NCBI Taxonomy" id="915353"/>
    <lineage>
        <taxon>Bacteria</taxon>
        <taxon>Pseudomonadati</taxon>
        <taxon>Bacteroidota</taxon>
        <taxon>Cytophagia</taxon>
        <taxon>Cytophagales</taxon>
        <taxon>Cyclobacteriaceae</taxon>
        <taxon>Algoriphagus</taxon>
    </lineage>
</organism>
<name>A0ABV8AW14_9BACT</name>